<dbReference type="Gene3D" id="3.40.50.10540">
    <property type="entry name" value="Crotonobetainyl-coa:carnitine coa-transferase, domain 1"/>
    <property type="match status" value="1"/>
</dbReference>
<dbReference type="InterPro" id="IPR003673">
    <property type="entry name" value="CoA-Trfase_fam_III"/>
</dbReference>
<dbReference type="PANTHER" id="PTHR48228:SF5">
    <property type="entry name" value="ALPHA-METHYLACYL-COA RACEMASE"/>
    <property type="match status" value="1"/>
</dbReference>
<keyword evidence="2" id="KW-1185">Reference proteome</keyword>
<dbReference type="RefSeq" id="WP_269895821.1">
    <property type="nucleotide sequence ID" value="NZ_JAPZPY010000010.1"/>
</dbReference>
<dbReference type="Proteomes" id="UP001142153">
    <property type="component" value="Unassembled WGS sequence"/>
</dbReference>
<reference evidence="1" key="1">
    <citation type="submission" date="2022-12" db="EMBL/GenBank/DDBJ databases">
        <authorList>
            <person name="Deng Y."/>
            <person name="Zhang Y.-Q."/>
        </authorList>
    </citation>
    <scope>NUCLEOTIDE SEQUENCE</scope>
    <source>
        <strain evidence="1">CPCC 205372</strain>
    </source>
</reference>
<dbReference type="Gene3D" id="3.30.1540.10">
    <property type="entry name" value="formyl-coa transferase, domain 3"/>
    <property type="match status" value="1"/>
</dbReference>
<evidence type="ECO:0000313" key="1">
    <source>
        <dbReference type="EMBL" id="MCZ8381275.1"/>
    </source>
</evidence>
<protein>
    <submittedName>
        <fullName evidence="1">CaiB/BaiF CoA-transferase family protein</fullName>
    </submittedName>
</protein>
<dbReference type="InterPro" id="IPR023606">
    <property type="entry name" value="CoA-Trfase_III_dom_1_sf"/>
</dbReference>
<proteinExistence type="predicted"/>
<sequence>MGPLTGVKVIEIASLAPAPFGCTILADLGADVLRVDRAGGGGLAMPPGVLDRGRRSIAVNLKSPEGVQVVRDLAAVADVFVEGFRPGVAERLGIGPAPLLGINPRLVYGRMTGWGQDGPLAQRAGHDINYIAVAGALEPVGRAGQRPHAPQNLLADFAGGGLMLALGVVSALYERDRSGEGQIVDAAMVDGAALLTTFLHGMHANGLWEGERGTNALDGAASFYDTYETSDGKFVAVGCVEPQFYAELMSRLGLDEHEQPYQLDAAAWPRMKKLIGDTFRRKTRAEWTEIFADSDACVSPVLSPWEAHEHPHNRARGAFVEVGGVLQPAPAPRFSRTTAGHPVPIDHGGRHPARTLTSWGINEAEAVRLHETQVVS</sequence>
<dbReference type="InterPro" id="IPR044855">
    <property type="entry name" value="CoA-Trfase_III_dom3_sf"/>
</dbReference>
<accession>A0ABT4PXM9</accession>
<comment type="caution">
    <text evidence="1">The sequence shown here is derived from an EMBL/GenBank/DDBJ whole genome shotgun (WGS) entry which is preliminary data.</text>
</comment>
<name>A0ABT4PXM9_9MYCO</name>
<gene>
    <name evidence="1" type="ORF">O6P37_20605</name>
</gene>
<dbReference type="InterPro" id="IPR050509">
    <property type="entry name" value="CoA-transferase_III"/>
</dbReference>
<evidence type="ECO:0000313" key="2">
    <source>
        <dbReference type="Proteomes" id="UP001142153"/>
    </source>
</evidence>
<organism evidence="1 2">
    <name type="scientific">Mycobacterium hippophais</name>
    <dbReference type="NCBI Taxonomy" id="3016340"/>
    <lineage>
        <taxon>Bacteria</taxon>
        <taxon>Bacillati</taxon>
        <taxon>Actinomycetota</taxon>
        <taxon>Actinomycetes</taxon>
        <taxon>Mycobacteriales</taxon>
        <taxon>Mycobacteriaceae</taxon>
        <taxon>Mycobacterium</taxon>
    </lineage>
</organism>
<dbReference type="EMBL" id="JAPZPY010000010">
    <property type="protein sequence ID" value="MCZ8381275.1"/>
    <property type="molecule type" value="Genomic_DNA"/>
</dbReference>
<dbReference type="PANTHER" id="PTHR48228">
    <property type="entry name" value="SUCCINYL-COA--D-CITRAMALATE COA-TRANSFERASE"/>
    <property type="match status" value="1"/>
</dbReference>
<dbReference type="SUPFAM" id="SSF89796">
    <property type="entry name" value="CoA-transferase family III (CaiB/BaiF)"/>
    <property type="match status" value="1"/>
</dbReference>
<dbReference type="Pfam" id="PF02515">
    <property type="entry name" value="CoA_transf_3"/>
    <property type="match status" value="1"/>
</dbReference>